<keyword evidence="2" id="KW-1185">Reference proteome</keyword>
<reference evidence="2" key="1">
    <citation type="submission" date="2018-09" db="EMBL/GenBank/DDBJ databases">
        <title>Paracoccus onubensis nov. sp. a moderate halophilic bacterium isolated from Gruta de las Maravillas (Aracena, Spain).</title>
        <authorList>
            <person name="Jurado V."/>
            <person name="Gutierrez-Patricio S."/>
            <person name="Gonzalez-Pimentel J.L."/>
            <person name="Miller A.Z."/>
            <person name="Laiz L."/>
            <person name="Saiz-Jimenez C."/>
        </authorList>
    </citation>
    <scope>NUCLEOTIDE SEQUENCE [LARGE SCALE GENOMIC DNA]</scope>
    <source>
        <strain evidence="2">DSM 26381</strain>
    </source>
</reference>
<dbReference type="EMBL" id="QZEW01000025">
    <property type="protein sequence ID" value="RJL18332.1"/>
    <property type="molecule type" value="Genomic_DNA"/>
</dbReference>
<gene>
    <name evidence="1" type="ORF">D3P05_07420</name>
</gene>
<accession>A0A419A8M0</accession>
<evidence type="ECO:0000313" key="1">
    <source>
        <dbReference type="EMBL" id="RJL18332.1"/>
    </source>
</evidence>
<organism evidence="1 2">
    <name type="scientific">Paracoccus siganidrum</name>
    <dbReference type="NCBI Taxonomy" id="1276757"/>
    <lineage>
        <taxon>Bacteria</taxon>
        <taxon>Pseudomonadati</taxon>
        <taxon>Pseudomonadota</taxon>
        <taxon>Alphaproteobacteria</taxon>
        <taxon>Rhodobacterales</taxon>
        <taxon>Paracoccaceae</taxon>
        <taxon>Paracoccus</taxon>
    </lineage>
</organism>
<dbReference type="InterPro" id="IPR005590">
    <property type="entry name" value="DUF333"/>
</dbReference>
<sequence length="87" mass="9253">MRTVLLFAPLIAVAACGVTVPRFTQTPEERALSMPNPASAHCVRLGGRVEIQSESGGQVGYCHLPDGRVIEEWLLFRASESGTGQAG</sequence>
<dbReference type="AlphaFoldDB" id="A0A419A8M0"/>
<dbReference type="PANTHER" id="PTHR38008:SF2">
    <property type="entry name" value="HEMOLYSIN"/>
    <property type="match status" value="1"/>
</dbReference>
<protein>
    <submittedName>
        <fullName evidence="1">DUF333 domain-containing protein</fullName>
    </submittedName>
</protein>
<dbReference type="RefSeq" id="WP_119897540.1">
    <property type="nucleotide sequence ID" value="NZ_QNRC01000018.1"/>
</dbReference>
<evidence type="ECO:0000313" key="2">
    <source>
        <dbReference type="Proteomes" id="UP000283587"/>
    </source>
</evidence>
<dbReference type="OrthoDB" id="148878at2"/>
<proteinExistence type="predicted"/>
<dbReference type="PANTHER" id="PTHR38008">
    <property type="entry name" value="HEMOLYSIN-RELATED"/>
    <property type="match status" value="1"/>
</dbReference>
<dbReference type="PROSITE" id="PS51257">
    <property type="entry name" value="PROKAR_LIPOPROTEIN"/>
    <property type="match status" value="1"/>
</dbReference>
<dbReference type="Pfam" id="PF03891">
    <property type="entry name" value="DUF333"/>
    <property type="match status" value="1"/>
</dbReference>
<name>A0A419A8M0_9RHOB</name>
<comment type="caution">
    <text evidence="1">The sequence shown here is derived from an EMBL/GenBank/DDBJ whole genome shotgun (WGS) entry which is preliminary data.</text>
</comment>
<dbReference type="Proteomes" id="UP000283587">
    <property type="component" value="Unassembled WGS sequence"/>
</dbReference>